<keyword evidence="1" id="KW-1133">Transmembrane helix</keyword>
<evidence type="ECO:0008006" key="5">
    <source>
        <dbReference type="Google" id="ProtNLM"/>
    </source>
</evidence>
<keyword evidence="4" id="KW-1185">Reference proteome</keyword>
<gene>
    <name evidence="3" type="ORF">J0A67_13515</name>
</gene>
<dbReference type="PROSITE" id="PS51257">
    <property type="entry name" value="PROKAR_LIPOPROTEIN"/>
    <property type="match status" value="1"/>
</dbReference>
<accession>A0ABS3BRI7</accession>
<evidence type="ECO:0000256" key="1">
    <source>
        <dbReference type="SAM" id="Phobius"/>
    </source>
</evidence>
<dbReference type="Proteomes" id="UP000664698">
    <property type="component" value="Unassembled WGS sequence"/>
</dbReference>
<keyword evidence="2" id="KW-0732">Signal</keyword>
<organism evidence="3 4">
    <name type="scientific">Algoriphagus aestuariicola</name>
    <dbReference type="NCBI Taxonomy" id="1852016"/>
    <lineage>
        <taxon>Bacteria</taxon>
        <taxon>Pseudomonadati</taxon>
        <taxon>Bacteroidota</taxon>
        <taxon>Cytophagia</taxon>
        <taxon>Cytophagales</taxon>
        <taxon>Cyclobacteriaceae</taxon>
        <taxon>Algoriphagus</taxon>
    </lineage>
</organism>
<evidence type="ECO:0000313" key="4">
    <source>
        <dbReference type="Proteomes" id="UP000664698"/>
    </source>
</evidence>
<feature type="transmembrane region" description="Helical" evidence="1">
    <location>
        <begin position="47"/>
        <end position="65"/>
    </location>
</feature>
<keyword evidence="1" id="KW-0472">Membrane</keyword>
<comment type="caution">
    <text evidence="3">The sequence shown here is derived from an EMBL/GenBank/DDBJ whole genome shotgun (WGS) entry which is preliminary data.</text>
</comment>
<proteinExistence type="predicted"/>
<protein>
    <recommendedName>
        <fullName evidence="5">CcmD family protein</fullName>
    </recommendedName>
</protein>
<evidence type="ECO:0000313" key="3">
    <source>
        <dbReference type="EMBL" id="MBN7801887.1"/>
    </source>
</evidence>
<evidence type="ECO:0000256" key="2">
    <source>
        <dbReference type="SAM" id="SignalP"/>
    </source>
</evidence>
<keyword evidence="1" id="KW-0812">Transmembrane</keyword>
<name>A0ABS3BRI7_9BACT</name>
<reference evidence="3 4" key="1">
    <citation type="submission" date="2021-03" db="EMBL/GenBank/DDBJ databases">
        <title>novel species isolated from a fishpond in China.</title>
        <authorList>
            <person name="Lu H."/>
            <person name="Cai Z."/>
        </authorList>
    </citation>
    <scope>NUCLEOTIDE SEQUENCE [LARGE SCALE GENOMIC DNA]</scope>
    <source>
        <strain evidence="3 4">JCM 31546</strain>
    </source>
</reference>
<dbReference type="EMBL" id="JAFKCW010000003">
    <property type="protein sequence ID" value="MBN7801887.1"/>
    <property type="molecule type" value="Genomic_DNA"/>
</dbReference>
<dbReference type="RefSeq" id="WP_206569898.1">
    <property type="nucleotide sequence ID" value="NZ_JAFKCW010000003.1"/>
</dbReference>
<feature type="chain" id="PRO_5046114882" description="CcmD family protein" evidence="2">
    <location>
        <begin position="21"/>
        <end position="90"/>
    </location>
</feature>
<sequence>MKASLICFLVFFGSVLSAMACDVCQRNQPKLLRDISHGTGPQAQSDYYIIAGAVILVLLTLFYSLKYLLRPGEQNPGHIKNLILNHHPQL</sequence>
<feature type="signal peptide" evidence="2">
    <location>
        <begin position="1"/>
        <end position="20"/>
    </location>
</feature>